<keyword evidence="11" id="KW-1185">Reference proteome</keyword>
<evidence type="ECO:0000259" key="9">
    <source>
        <dbReference type="PROSITE" id="PS51405"/>
    </source>
</evidence>
<dbReference type="OrthoDB" id="407298at2759"/>
<evidence type="ECO:0000256" key="6">
    <source>
        <dbReference type="ARBA" id="ARBA00023004"/>
    </source>
</evidence>
<gene>
    <name evidence="10" type="ORF">CBER1_05214</name>
</gene>
<comment type="cofactor">
    <cofactor evidence="1">
        <name>heme b</name>
        <dbReference type="ChEBI" id="CHEBI:60344"/>
    </cofactor>
</comment>
<dbReference type="InterPro" id="IPR036851">
    <property type="entry name" value="Chloroperoxidase-like_sf"/>
</dbReference>
<name>A0A2S6BRV1_9PEZI</name>
<comment type="caution">
    <text evidence="10">The sequence shown here is derived from an EMBL/GenBank/DDBJ whole genome shotgun (WGS) entry which is preliminary data.</text>
</comment>
<evidence type="ECO:0000256" key="7">
    <source>
        <dbReference type="ARBA" id="ARBA00025795"/>
    </source>
</evidence>
<evidence type="ECO:0000313" key="11">
    <source>
        <dbReference type="Proteomes" id="UP000237631"/>
    </source>
</evidence>
<organism evidence="10 11">
    <name type="scientific">Cercospora berteroae</name>
    <dbReference type="NCBI Taxonomy" id="357750"/>
    <lineage>
        <taxon>Eukaryota</taxon>
        <taxon>Fungi</taxon>
        <taxon>Dikarya</taxon>
        <taxon>Ascomycota</taxon>
        <taxon>Pezizomycotina</taxon>
        <taxon>Dothideomycetes</taxon>
        <taxon>Dothideomycetidae</taxon>
        <taxon>Mycosphaerellales</taxon>
        <taxon>Mycosphaerellaceae</taxon>
        <taxon>Cercospora</taxon>
    </lineage>
</organism>
<protein>
    <recommendedName>
        <fullName evidence="9">Heme haloperoxidase family profile domain-containing protein</fullName>
    </recommendedName>
</protein>
<dbReference type="PROSITE" id="PS51405">
    <property type="entry name" value="HEME_HALOPEROXIDASE"/>
    <property type="match status" value="1"/>
</dbReference>
<evidence type="ECO:0000256" key="1">
    <source>
        <dbReference type="ARBA" id="ARBA00001970"/>
    </source>
</evidence>
<evidence type="ECO:0000256" key="8">
    <source>
        <dbReference type="SAM" id="SignalP"/>
    </source>
</evidence>
<dbReference type="EMBL" id="PNEN01001791">
    <property type="protein sequence ID" value="PPJ50195.1"/>
    <property type="molecule type" value="Genomic_DNA"/>
</dbReference>
<keyword evidence="4" id="KW-0479">Metal-binding</keyword>
<keyword evidence="3" id="KW-0349">Heme</keyword>
<feature type="domain" description="Heme haloperoxidase family profile" evidence="9">
    <location>
        <begin position="78"/>
        <end position="334"/>
    </location>
</feature>
<evidence type="ECO:0000256" key="5">
    <source>
        <dbReference type="ARBA" id="ARBA00023002"/>
    </source>
</evidence>
<keyword evidence="8" id="KW-0732">Signal</keyword>
<proteinExistence type="inferred from homology"/>
<dbReference type="PANTHER" id="PTHR33577:SF1">
    <property type="entry name" value="HEME HALOPEROXIDASE FAMILY PROFILE DOMAIN-CONTAINING PROTEIN"/>
    <property type="match status" value="1"/>
</dbReference>
<comment type="similarity">
    <text evidence="7">Belongs to the chloroperoxidase family.</text>
</comment>
<dbReference type="Gene3D" id="1.10.489.10">
    <property type="entry name" value="Chloroperoxidase-like"/>
    <property type="match status" value="1"/>
</dbReference>
<dbReference type="AlphaFoldDB" id="A0A2S6BRV1"/>
<dbReference type="InterPro" id="IPR000028">
    <property type="entry name" value="Chloroperoxidase"/>
</dbReference>
<dbReference type="Pfam" id="PF01328">
    <property type="entry name" value="Peroxidase_2"/>
    <property type="match status" value="1"/>
</dbReference>
<keyword evidence="5" id="KW-0560">Oxidoreductase</keyword>
<sequence length="450" mass="48318">MKCSALLAGIFALHVVAFPFALEQFASEQLASLNKRQTVPSNTPGSAAARTFSRSRKNCGVRGCTTFSATEQYVSTTGTYAYASPRPDQIRGPCPGLNAAANHGHWPRAGYMTIIETIDGLKAAYGMGVYLAGFLAAYAVIVDGDPILGTWSIGGPQPSNLLAKSLLGKPQGISYSHNNYEGDASIGRADAFLNGGDAHSLIISRFEGAYRATDFAVNGGQRDRYTLDAFAQDYGKKLNQSIATNPLFFAAPFSGLVAPAAYNFVINFMSNHSAANPTGYLDGNQFKQFFGVAGSPGSFRWLKGQERIPNNWYRRPSDPVNAYNAVDVFLDLGAQFLAYPYQVKFGGNTGRTNSFTGVDLSALTRGAFNGANLLQGNNLQCFFAQAAQSAIPDLAGATLAAVNGIVGRYFGAFTNGLNCPTVGKYDQTLFNRYPGRYYSPQPRQGQPNNW</sequence>
<feature type="signal peptide" evidence="8">
    <location>
        <begin position="1"/>
        <end position="17"/>
    </location>
</feature>
<evidence type="ECO:0000313" key="10">
    <source>
        <dbReference type="EMBL" id="PPJ50195.1"/>
    </source>
</evidence>
<keyword evidence="6" id="KW-0408">Iron</keyword>
<evidence type="ECO:0000256" key="2">
    <source>
        <dbReference type="ARBA" id="ARBA00022559"/>
    </source>
</evidence>
<dbReference type="SUPFAM" id="SSF47571">
    <property type="entry name" value="Cloroperoxidase"/>
    <property type="match status" value="1"/>
</dbReference>
<evidence type="ECO:0000256" key="4">
    <source>
        <dbReference type="ARBA" id="ARBA00022723"/>
    </source>
</evidence>
<dbReference type="Proteomes" id="UP000237631">
    <property type="component" value="Unassembled WGS sequence"/>
</dbReference>
<keyword evidence="2" id="KW-0575">Peroxidase</keyword>
<reference evidence="11" key="1">
    <citation type="journal article" date="2017" name="bioRxiv">
        <title>Conservation of a gene cluster reveals novel cercosporin biosynthetic mechanisms and extends production to the genus Colletotrichum.</title>
        <authorList>
            <person name="de Jonge R."/>
            <person name="Ebert M.K."/>
            <person name="Huitt-Roehl C.R."/>
            <person name="Pal P."/>
            <person name="Suttle J.C."/>
            <person name="Spanner R.E."/>
            <person name="Neubauer J.D."/>
            <person name="Jurick W.M.II."/>
            <person name="Stott K.A."/>
            <person name="Secor G.A."/>
            <person name="Thomma B.P.H.J."/>
            <person name="Van de Peer Y."/>
            <person name="Townsend C.A."/>
            <person name="Bolton M.D."/>
        </authorList>
    </citation>
    <scope>NUCLEOTIDE SEQUENCE [LARGE SCALE GENOMIC DNA]</scope>
    <source>
        <strain evidence="11">CBS538.71</strain>
    </source>
</reference>
<dbReference type="GO" id="GO:0004601">
    <property type="term" value="F:peroxidase activity"/>
    <property type="evidence" value="ECO:0007669"/>
    <property type="project" value="UniProtKB-KW"/>
</dbReference>
<feature type="chain" id="PRO_5015455193" description="Heme haloperoxidase family profile domain-containing protein" evidence="8">
    <location>
        <begin position="18"/>
        <end position="450"/>
    </location>
</feature>
<dbReference type="PANTHER" id="PTHR33577">
    <property type="entry name" value="STERIGMATOCYSTIN BIOSYNTHESIS PEROXIDASE STCC-RELATED"/>
    <property type="match status" value="1"/>
</dbReference>
<evidence type="ECO:0000256" key="3">
    <source>
        <dbReference type="ARBA" id="ARBA00022617"/>
    </source>
</evidence>
<accession>A0A2S6BRV1</accession>
<dbReference type="GO" id="GO:0046872">
    <property type="term" value="F:metal ion binding"/>
    <property type="evidence" value="ECO:0007669"/>
    <property type="project" value="UniProtKB-KW"/>
</dbReference>